<protein>
    <submittedName>
        <fullName evidence="2">Uncharacterized protein</fullName>
    </submittedName>
</protein>
<dbReference type="EMBL" id="MU004184">
    <property type="protein sequence ID" value="KAF2499056.1"/>
    <property type="molecule type" value="Genomic_DNA"/>
</dbReference>
<evidence type="ECO:0000313" key="3">
    <source>
        <dbReference type="Proteomes" id="UP000799750"/>
    </source>
</evidence>
<dbReference type="AlphaFoldDB" id="A0A6A6R3I3"/>
<dbReference type="Proteomes" id="UP000799750">
    <property type="component" value="Unassembled WGS sequence"/>
</dbReference>
<sequence length="177" mass="19116">MSHAYKKPTQSFPGFGGTRSDKQQARRPTLDWTSSPQAIEAQATMAGPAKKRARVEQSSSSSSDDQKSSRNGGCEGSPQRSSLTTLQRASPQSIPRVDDNRDTQGGVSGRRPLPIEYLNLRNLSDALGMMGWAAASYCDEDGSENVLTGVNSNPLAARRQSFSWLNNSQLPGKGLTR</sequence>
<reference evidence="2" key="1">
    <citation type="journal article" date="2020" name="Stud. Mycol.">
        <title>101 Dothideomycetes genomes: a test case for predicting lifestyles and emergence of pathogens.</title>
        <authorList>
            <person name="Haridas S."/>
            <person name="Albert R."/>
            <person name="Binder M."/>
            <person name="Bloem J."/>
            <person name="Labutti K."/>
            <person name="Salamov A."/>
            <person name="Andreopoulos B."/>
            <person name="Baker S."/>
            <person name="Barry K."/>
            <person name="Bills G."/>
            <person name="Bluhm B."/>
            <person name="Cannon C."/>
            <person name="Castanera R."/>
            <person name="Culley D."/>
            <person name="Daum C."/>
            <person name="Ezra D."/>
            <person name="Gonzalez J."/>
            <person name="Henrissat B."/>
            <person name="Kuo A."/>
            <person name="Liang C."/>
            <person name="Lipzen A."/>
            <person name="Lutzoni F."/>
            <person name="Magnuson J."/>
            <person name="Mondo S."/>
            <person name="Nolan M."/>
            <person name="Ohm R."/>
            <person name="Pangilinan J."/>
            <person name="Park H.-J."/>
            <person name="Ramirez L."/>
            <person name="Alfaro M."/>
            <person name="Sun H."/>
            <person name="Tritt A."/>
            <person name="Yoshinaga Y."/>
            <person name="Zwiers L.-H."/>
            <person name="Turgeon B."/>
            <person name="Goodwin S."/>
            <person name="Spatafora J."/>
            <person name="Crous P."/>
            <person name="Grigoriev I."/>
        </authorList>
    </citation>
    <scope>NUCLEOTIDE SEQUENCE</scope>
    <source>
        <strain evidence="2">CBS 269.34</strain>
    </source>
</reference>
<evidence type="ECO:0000313" key="2">
    <source>
        <dbReference type="EMBL" id="KAF2499056.1"/>
    </source>
</evidence>
<feature type="region of interest" description="Disordered" evidence="1">
    <location>
        <begin position="1"/>
        <end position="112"/>
    </location>
</feature>
<keyword evidence="3" id="KW-1185">Reference proteome</keyword>
<organism evidence="2 3">
    <name type="scientific">Lophium mytilinum</name>
    <dbReference type="NCBI Taxonomy" id="390894"/>
    <lineage>
        <taxon>Eukaryota</taxon>
        <taxon>Fungi</taxon>
        <taxon>Dikarya</taxon>
        <taxon>Ascomycota</taxon>
        <taxon>Pezizomycotina</taxon>
        <taxon>Dothideomycetes</taxon>
        <taxon>Pleosporomycetidae</taxon>
        <taxon>Mytilinidiales</taxon>
        <taxon>Mytilinidiaceae</taxon>
        <taxon>Lophium</taxon>
    </lineage>
</organism>
<feature type="compositionally biased region" description="Polar residues" evidence="1">
    <location>
        <begin position="78"/>
        <end position="93"/>
    </location>
</feature>
<gene>
    <name evidence="2" type="ORF">BU16DRAFT_557390</name>
</gene>
<name>A0A6A6R3I3_9PEZI</name>
<proteinExistence type="predicted"/>
<accession>A0A6A6R3I3</accession>
<evidence type="ECO:0000256" key="1">
    <source>
        <dbReference type="SAM" id="MobiDB-lite"/>
    </source>
</evidence>